<dbReference type="SUPFAM" id="SSF55257">
    <property type="entry name" value="RBP11-like subunits of RNA polymerase"/>
    <property type="match status" value="2"/>
</dbReference>
<dbReference type="InterPro" id="IPR050518">
    <property type="entry name" value="Rpo3/RPB3_RNA_Pol_subunit"/>
</dbReference>
<dbReference type="GO" id="GO:0003899">
    <property type="term" value="F:DNA-directed RNA polymerase activity"/>
    <property type="evidence" value="ECO:0007669"/>
    <property type="project" value="InterPro"/>
</dbReference>
<dbReference type="GO" id="GO:0000428">
    <property type="term" value="C:DNA-directed RNA polymerase complex"/>
    <property type="evidence" value="ECO:0007669"/>
    <property type="project" value="UniProtKB-KW"/>
</dbReference>
<evidence type="ECO:0000259" key="3">
    <source>
        <dbReference type="SMART" id="SM00662"/>
    </source>
</evidence>
<dbReference type="InterPro" id="IPR036603">
    <property type="entry name" value="RBP11-like"/>
</dbReference>
<dbReference type="EMBL" id="MN740601">
    <property type="protein sequence ID" value="QHS78598.1"/>
    <property type="molecule type" value="Genomic_DNA"/>
</dbReference>
<dbReference type="GO" id="GO:0046983">
    <property type="term" value="F:protein dimerization activity"/>
    <property type="evidence" value="ECO:0007669"/>
    <property type="project" value="InterPro"/>
</dbReference>
<dbReference type="PANTHER" id="PTHR11800">
    <property type="entry name" value="DNA-DIRECTED RNA POLYMERASE"/>
    <property type="match status" value="1"/>
</dbReference>
<reference evidence="4" key="1">
    <citation type="journal article" date="2020" name="Nature">
        <title>Giant virus diversity and host interactions through global metagenomics.</title>
        <authorList>
            <person name="Schulz F."/>
            <person name="Roux S."/>
            <person name="Paez-Espino D."/>
            <person name="Jungbluth S."/>
            <person name="Walsh D.A."/>
            <person name="Denef V.J."/>
            <person name="McMahon K.D."/>
            <person name="Konstantinidis K.T."/>
            <person name="Eloe-Fadrosh E.A."/>
            <person name="Kyrpides N.C."/>
            <person name="Woyke T."/>
        </authorList>
    </citation>
    <scope>NUCLEOTIDE SEQUENCE</scope>
    <source>
        <strain evidence="4">GVMAG-S-1024976-23</strain>
    </source>
</reference>
<proteinExistence type="predicted"/>
<accession>A0A6C0AFR0</accession>
<dbReference type="InterPro" id="IPR036643">
    <property type="entry name" value="RNApol_insert_sf"/>
</dbReference>
<dbReference type="AlphaFoldDB" id="A0A6C0AFR0"/>
<protein>
    <recommendedName>
        <fullName evidence="3">DNA-directed RNA polymerase RpoA/D/Rpb3-type domain-containing protein</fullName>
    </recommendedName>
</protein>
<sequence length="367" mass="42509">MTIQSSINNKSKDYSTMYSNIEESNSGKSLSFDINGLNASIVNGLRRTILNDIVNLGFRYESGEKSIKVNKNTTGLHDEFISHRISLLPVTIDNWIQNPGEVDIDDYTFSLNVSQKSQHKKNGIVTTDDIVVKCNNNGNISEIDSKKCFCRNKKFNSPILITRFPNRDGSEQELDVEFTLTKGTHSNHACYSPTVYCVSFEKEENKTNEMIHEFKLESIGIWSPYKLVQQGILNLIYKCKNICNKIEDNIAYKYKGSYMAIDYRFNGESHTIGNIIQEWIYNSEFVEKKVNGKNLSHISYHEPHPLENHIIIRFVLNEDNAPMDFEDYKERTDELFIKYIKELEEYLMECLLQWKNITKSDSKHSLL</sequence>
<feature type="domain" description="DNA-directed RNA polymerase RpoA/D/Rpb3-type" evidence="3">
    <location>
        <begin position="29"/>
        <end position="245"/>
    </location>
</feature>
<dbReference type="Gene3D" id="3.30.1360.10">
    <property type="entry name" value="RNA polymerase, RBP11-like subunit"/>
    <property type="match status" value="2"/>
</dbReference>
<dbReference type="SMART" id="SM00662">
    <property type="entry name" value="RPOLD"/>
    <property type="match status" value="1"/>
</dbReference>
<evidence type="ECO:0000256" key="1">
    <source>
        <dbReference type="ARBA" id="ARBA00022478"/>
    </source>
</evidence>
<dbReference type="SUPFAM" id="SSF56553">
    <property type="entry name" value="Insert subdomain of RNA polymerase alpha subunit"/>
    <property type="match status" value="1"/>
</dbReference>
<keyword evidence="1" id="KW-0240">DNA-directed RNA polymerase</keyword>
<evidence type="ECO:0000313" key="4">
    <source>
        <dbReference type="EMBL" id="QHS78598.1"/>
    </source>
</evidence>
<evidence type="ECO:0000256" key="2">
    <source>
        <dbReference type="ARBA" id="ARBA00023163"/>
    </source>
</evidence>
<organism evidence="4">
    <name type="scientific">viral metagenome</name>
    <dbReference type="NCBI Taxonomy" id="1070528"/>
    <lineage>
        <taxon>unclassified sequences</taxon>
        <taxon>metagenomes</taxon>
        <taxon>organismal metagenomes</taxon>
    </lineage>
</organism>
<dbReference type="Gene3D" id="2.170.120.12">
    <property type="entry name" value="DNA-directed RNA polymerase, insert domain"/>
    <property type="match status" value="1"/>
</dbReference>
<dbReference type="GO" id="GO:0006351">
    <property type="term" value="P:DNA-templated transcription"/>
    <property type="evidence" value="ECO:0007669"/>
    <property type="project" value="InterPro"/>
</dbReference>
<keyword evidence="2" id="KW-0804">Transcription</keyword>
<dbReference type="InterPro" id="IPR011263">
    <property type="entry name" value="DNA-dir_RNA_pol_RpoA/D/Rpb3"/>
</dbReference>
<dbReference type="PANTHER" id="PTHR11800:SF2">
    <property type="entry name" value="DNA-DIRECTED RNA POLYMERASE II SUBUNIT RPB3"/>
    <property type="match status" value="1"/>
</dbReference>
<name>A0A6C0AFR0_9ZZZZ</name>